<evidence type="ECO:0000313" key="5">
    <source>
        <dbReference type="Proteomes" id="UP000697710"/>
    </source>
</evidence>
<feature type="transmembrane region" description="Helical" evidence="2">
    <location>
        <begin position="103"/>
        <end position="131"/>
    </location>
</feature>
<dbReference type="InterPro" id="IPR025840">
    <property type="entry name" value="7TM_transglut"/>
</dbReference>
<feature type="transmembrane region" description="Helical" evidence="2">
    <location>
        <begin position="143"/>
        <end position="165"/>
    </location>
</feature>
<dbReference type="Pfam" id="PF14402">
    <property type="entry name" value="7TM_transglut"/>
    <property type="match status" value="1"/>
</dbReference>
<dbReference type="EMBL" id="JAGQHR010001095">
    <property type="protein sequence ID" value="MCA9730297.1"/>
    <property type="molecule type" value="Genomic_DNA"/>
</dbReference>
<feature type="region of interest" description="Disordered" evidence="1">
    <location>
        <begin position="264"/>
        <end position="306"/>
    </location>
</feature>
<keyword evidence="2" id="KW-0812">Transmembrane</keyword>
<keyword evidence="2" id="KW-0472">Membrane</keyword>
<feature type="transmembrane region" description="Helical" evidence="2">
    <location>
        <begin position="207"/>
        <end position="226"/>
    </location>
</feature>
<comment type="caution">
    <text evidence="4">The sequence shown here is derived from an EMBL/GenBank/DDBJ whole genome shotgun (WGS) entry which is preliminary data.</text>
</comment>
<organism evidence="4 5">
    <name type="scientific">Eiseniibacteriota bacterium</name>
    <dbReference type="NCBI Taxonomy" id="2212470"/>
    <lineage>
        <taxon>Bacteria</taxon>
        <taxon>Candidatus Eiseniibacteriota</taxon>
    </lineage>
</organism>
<sequence length="306" mass="33909">MASETIQIWPRMGFHVTYRRKRMTPVRRWVLLITLVVPLVIILLKHTSTPVAEVLRHVVSLGGSQEEVSHRVANVLLVPLGAAIVVFFRVTLGIRVLGPFRSVLLAIAFRTTGIPLGIFFLSLVISAIVLLRPLFKKKLRLPYFSRLSVTLSTVAAIITVTLVVARHFSIEPLGRAAFFPIVVLCLTGDGFAATLRREGLRSALWRGAMTALVALLISAIAGVRSIEHILALYPELLLLEIGMIIVFSYFLGFRLFAFLNPPLPKKKKKKRAKSRTKAKSSPSEPYAVLVPPQADPQAQQQEKLPS</sequence>
<evidence type="ECO:0000313" key="4">
    <source>
        <dbReference type="EMBL" id="MCA9730297.1"/>
    </source>
</evidence>
<keyword evidence="2" id="KW-1133">Transmembrane helix</keyword>
<gene>
    <name evidence="4" type="ORF">KC729_21630</name>
</gene>
<feature type="compositionally biased region" description="Low complexity" evidence="1">
    <location>
        <begin position="291"/>
        <end position="306"/>
    </location>
</feature>
<feature type="transmembrane region" description="Helical" evidence="2">
    <location>
        <begin position="26"/>
        <end position="44"/>
    </location>
</feature>
<feature type="compositionally biased region" description="Basic residues" evidence="1">
    <location>
        <begin position="264"/>
        <end position="278"/>
    </location>
</feature>
<evidence type="ECO:0000259" key="3">
    <source>
        <dbReference type="Pfam" id="PF14402"/>
    </source>
</evidence>
<dbReference type="AlphaFoldDB" id="A0A956M558"/>
<dbReference type="Proteomes" id="UP000697710">
    <property type="component" value="Unassembled WGS sequence"/>
</dbReference>
<feature type="transmembrane region" description="Helical" evidence="2">
    <location>
        <begin position="75"/>
        <end position="97"/>
    </location>
</feature>
<evidence type="ECO:0000256" key="2">
    <source>
        <dbReference type="SAM" id="Phobius"/>
    </source>
</evidence>
<protein>
    <recommendedName>
        <fullName evidence="3">7 transmembrane helices usually fused to an inactive transglutaminase domain-containing protein</fullName>
    </recommendedName>
</protein>
<name>A0A956M558_UNCEI</name>
<evidence type="ECO:0000256" key="1">
    <source>
        <dbReference type="SAM" id="MobiDB-lite"/>
    </source>
</evidence>
<feature type="transmembrane region" description="Helical" evidence="2">
    <location>
        <begin position="238"/>
        <end position="259"/>
    </location>
</feature>
<accession>A0A956M558</accession>
<reference evidence="4" key="1">
    <citation type="submission" date="2020-04" db="EMBL/GenBank/DDBJ databases">
        <authorList>
            <person name="Zhang T."/>
        </authorList>
    </citation>
    <scope>NUCLEOTIDE SEQUENCE</scope>
    <source>
        <strain evidence="4">HKST-UBA01</strain>
    </source>
</reference>
<reference evidence="4" key="2">
    <citation type="journal article" date="2021" name="Microbiome">
        <title>Successional dynamics and alternative stable states in a saline activated sludge microbial community over 9 years.</title>
        <authorList>
            <person name="Wang Y."/>
            <person name="Ye J."/>
            <person name="Ju F."/>
            <person name="Liu L."/>
            <person name="Boyd J.A."/>
            <person name="Deng Y."/>
            <person name="Parks D.H."/>
            <person name="Jiang X."/>
            <person name="Yin X."/>
            <person name="Woodcroft B.J."/>
            <person name="Tyson G.W."/>
            <person name="Hugenholtz P."/>
            <person name="Polz M.F."/>
            <person name="Zhang T."/>
        </authorList>
    </citation>
    <scope>NUCLEOTIDE SEQUENCE</scope>
    <source>
        <strain evidence="4">HKST-UBA01</strain>
    </source>
</reference>
<proteinExistence type="predicted"/>
<feature type="domain" description="7 transmembrane helices usually fused to an inactive transglutaminase" evidence="3">
    <location>
        <begin position="74"/>
        <end position="257"/>
    </location>
</feature>